<feature type="transmembrane region" description="Helical" evidence="1">
    <location>
        <begin position="43"/>
        <end position="63"/>
    </location>
</feature>
<name>A0A7J6X819_THATH</name>
<keyword evidence="1" id="KW-0472">Membrane</keyword>
<dbReference type="SUPFAM" id="SSF81665">
    <property type="entry name" value="Calcium ATPase, transmembrane domain M"/>
    <property type="match status" value="1"/>
</dbReference>
<evidence type="ECO:0000256" key="1">
    <source>
        <dbReference type="SAM" id="Phobius"/>
    </source>
</evidence>
<dbReference type="InterPro" id="IPR023298">
    <property type="entry name" value="ATPase_P-typ_TM_dom_sf"/>
</dbReference>
<organism evidence="2 3">
    <name type="scientific">Thalictrum thalictroides</name>
    <name type="common">Rue-anemone</name>
    <name type="synonym">Anemone thalictroides</name>
    <dbReference type="NCBI Taxonomy" id="46969"/>
    <lineage>
        <taxon>Eukaryota</taxon>
        <taxon>Viridiplantae</taxon>
        <taxon>Streptophyta</taxon>
        <taxon>Embryophyta</taxon>
        <taxon>Tracheophyta</taxon>
        <taxon>Spermatophyta</taxon>
        <taxon>Magnoliopsida</taxon>
        <taxon>Ranunculales</taxon>
        <taxon>Ranunculaceae</taxon>
        <taxon>Thalictroideae</taxon>
        <taxon>Thalictrum</taxon>
    </lineage>
</organism>
<gene>
    <name evidence="2" type="ORF">FRX31_004549</name>
</gene>
<evidence type="ECO:0000313" key="2">
    <source>
        <dbReference type="EMBL" id="KAF5205864.1"/>
    </source>
</evidence>
<dbReference type="PANTHER" id="PTHR42861">
    <property type="entry name" value="CALCIUM-TRANSPORTING ATPASE"/>
    <property type="match status" value="1"/>
</dbReference>
<dbReference type="OrthoDB" id="116380at2759"/>
<dbReference type="AlphaFoldDB" id="A0A7J6X819"/>
<accession>A0A7J6X819</accession>
<keyword evidence="1" id="KW-0812">Transmembrane</keyword>
<dbReference type="Proteomes" id="UP000554482">
    <property type="component" value="Unassembled WGS sequence"/>
</dbReference>
<reference evidence="2 3" key="1">
    <citation type="submission" date="2020-06" db="EMBL/GenBank/DDBJ databases">
        <title>Transcriptomic and genomic resources for Thalictrum thalictroides and T. hernandezii: Facilitating candidate gene discovery in an emerging model plant lineage.</title>
        <authorList>
            <person name="Arias T."/>
            <person name="Riano-Pachon D.M."/>
            <person name="Di Stilio V.S."/>
        </authorList>
    </citation>
    <scope>NUCLEOTIDE SEQUENCE [LARGE SCALE GENOMIC DNA]</scope>
    <source>
        <strain evidence="3">cv. WT478/WT964</strain>
        <tissue evidence="2">Leaves</tissue>
    </source>
</reference>
<evidence type="ECO:0000313" key="3">
    <source>
        <dbReference type="Proteomes" id="UP000554482"/>
    </source>
</evidence>
<comment type="caution">
    <text evidence="2">The sequence shown here is derived from an EMBL/GenBank/DDBJ whole genome shotgun (WGS) entry which is preliminary data.</text>
</comment>
<keyword evidence="3" id="KW-1185">Reference proteome</keyword>
<dbReference type="Gene3D" id="1.20.1110.10">
    <property type="entry name" value="Calcium-transporting ATPase, transmembrane domain"/>
    <property type="match status" value="1"/>
</dbReference>
<sequence>MRFSHFVLPHTLLLTLTTPFTWNPLSWVMEVAAVMVIGRKPPGWHGFVGIIILPIINSTISFIEENNIGNVAAGLITCIVPKAKVISDLCIHFKV</sequence>
<keyword evidence="1" id="KW-1133">Transmembrane helix</keyword>
<proteinExistence type="predicted"/>
<protein>
    <submittedName>
        <fullName evidence="2">ATPase 7, plasma membrane-type</fullName>
    </submittedName>
</protein>
<dbReference type="EMBL" id="JABWDY010003538">
    <property type="protein sequence ID" value="KAF5205864.1"/>
    <property type="molecule type" value="Genomic_DNA"/>
</dbReference>